<evidence type="ECO:0000256" key="6">
    <source>
        <dbReference type="ARBA" id="ARBA00023136"/>
    </source>
</evidence>
<keyword evidence="5 8" id="KW-1133">Transmembrane helix</keyword>
<evidence type="ECO:0000313" key="9">
    <source>
        <dbReference type="EMBL" id="MFD1531573.1"/>
    </source>
</evidence>
<evidence type="ECO:0000256" key="1">
    <source>
        <dbReference type="ARBA" id="ARBA00004651"/>
    </source>
</evidence>
<organism evidence="9 10">
    <name type="scientific">Pseudonocardia aurantiaca</name>
    <dbReference type="NCBI Taxonomy" id="75290"/>
    <lineage>
        <taxon>Bacteria</taxon>
        <taxon>Bacillati</taxon>
        <taxon>Actinomycetota</taxon>
        <taxon>Actinomycetes</taxon>
        <taxon>Pseudonocardiales</taxon>
        <taxon>Pseudonocardiaceae</taxon>
        <taxon>Pseudonocardia</taxon>
    </lineage>
</organism>
<protein>
    <submittedName>
        <fullName evidence="9">MFS transporter</fullName>
    </submittedName>
</protein>
<dbReference type="SUPFAM" id="SSF103473">
    <property type="entry name" value="MFS general substrate transporter"/>
    <property type="match status" value="1"/>
</dbReference>
<evidence type="ECO:0000256" key="3">
    <source>
        <dbReference type="ARBA" id="ARBA00022475"/>
    </source>
</evidence>
<evidence type="ECO:0000256" key="2">
    <source>
        <dbReference type="ARBA" id="ARBA00022448"/>
    </source>
</evidence>
<keyword evidence="6 8" id="KW-0472">Membrane</keyword>
<dbReference type="Pfam" id="PF05977">
    <property type="entry name" value="MFS_3"/>
    <property type="match status" value="1"/>
</dbReference>
<feature type="compositionally biased region" description="Basic residues" evidence="7">
    <location>
        <begin position="230"/>
        <end position="242"/>
    </location>
</feature>
<dbReference type="InterPro" id="IPR010290">
    <property type="entry name" value="TM_effector"/>
</dbReference>
<dbReference type="InterPro" id="IPR036259">
    <property type="entry name" value="MFS_trans_sf"/>
</dbReference>
<dbReference type="RefSeq" id="WP_343979491.1">
    <property type="nucleotide sequence ID" value="NZ_BAAAJG010000011.1"/>
</dbReference>
<evidence type="ECO:0000256" key="4">
    <source>
        <dbReference type="ARBA" id="ARBA00022692"/>
    </source>
</evidence>
<accession>A0ABW4FLS0</accession>
<reference evidence="10" key="1">
    <citation type="journal article" date="2019" name="Int. J. Syst. Evol. Microbiol.">
        <title>The Global Catalogue of Microorganisms (GCM) 10K type strain sequencing project: providing services to taxonomists for standard genome sequencing and annotation.</title>
        <authorList>
            <consortium name="The Broad Institute Genomics Platform"/>
            <consortium name="The Broad Institute Genome Sequencing Center for Infectious Disease"/>
            <person name="Wu L."/>
            <person name="Ma J."/>
        </authorList>
    </citation>
    <scope>NUCLEOTIDE SEQUENCE [LARGE SCALE GENOMIC DNA]</scope>
    <source>
        <strain evidence="10">JCM 12165</strain>
    </source>
</reference>
<proteinExistence type="predicted"/>
<feature type="transmembrane region" description="Helical" evidence="8">
    <location>
        <begin position="12"/>
        <end position="35"/>
    </location>
</feature>
<evidence type="ECO:0000313" key="10">
    <source>
        <dbReference type="Proteomes" id="UP001597145"/>
    </source>
</evidence>
<feature type="compositionally biased region" description="Basic and acidic residues" evidence="7">
    <location>
        <begin position="313"/>
        <end position="326"/>
    </location>
</feature>
<sequence length="347" mass="36593">MRTGGRYVRHAPLLRAVLAQTALFMIFGSAVWALLPVVARGPLQLGVGGYGLLLGGAGVGAVLGALVVPMVRTRVGPGVVVAASTLAYAAAVLVTGATRAVPLVAVAMVVTGIGWVTVMSVSGRNTTARPESAPSVPVRYVTSTAPFNGTATVYPAAYPAASAGSRTCVAWSHRILRTPTGWGVASDDGTSTHDDLLGFVHGLSSASNSDAVIRRKVGRPEHPSVLVILRRARPRVPSRRHQVGSVNSSRQHSFGSGLRSPSTSRSEGGRCRSHGRAEATTAVRWAPRPATPRRRQRQRVAVRSATGRCRRPRPVDGDLLEQHLEQVEPALPVPGRRVRDIGVDDPE</sequence>
<feature type="transmembrane region" description="Helical" evidence="8">
    <location>
        <begin position="47"/>
        <end position="68"/>
    </location>
</feature>
<feature type="transmembrane region" description="Helical" evidence="8">
    <location>
        <begin position="75"/>
        <end position="94"/>
    </location>
</feature>
<feature type="compositionally biased region" description="Basic and acidic residues" evidence="7">
    <location>
        <begin position="337"/>
        <end position="347"/>
    </location>
</feature>
<dbReference type="Gene3D" id="1.20.1250.20">
    <property type="entry name" value="MFS general substrate transporter like domains"/>
    <property type="match status" value="1"/>
</dbReference>
<evidence type="ECO:0000256" key="5">
    <source>
        <dbReference type="ARBA" id="ARBA00022989"/>
    </source>
</evidence>
<evidence type="ECO:0000256" key="7">
    <source>
        <dbReference type="SAM" id="MobiDB-lite"/>
    </source>
</evidence>
<gene>
    <name evidence="9" type="ORF">ACFSCY_19240</name>
</gene>
<evidence type="ECO:0000256" key="8">
    <source>
        <dbReference type="SAM" id="Phobius"/>
    </source>
</evidence>
<keyword evidence="10" id="KW-1185">Reference proteome</keyword>
<feature type="compositionally biased region" description="Basic residues" evidence="7">
    <location>
        <begin position="291"/>
        <end position="300"/>
    </location>
</feature>
<dbReference type="PANTHER" id="PTHR23513:SF11">
    <property type="entry name" value="STAPHYLOFERRIN A TRANSPORTER"/>
    <property type="match status" value="1"/>
</dbReference>
<feature type="compositionally biased region" description="Polar residues" evidence="7">
    <location>
        <begin position="244"/>
        <end position="266"/>
    </location>
</feature>
<dbReference type="PANTHER" id="PTHR23513">
    <property type="entry name" value="INTEGRAL MEMBRANE EFFLUX PROTEIN-RELATED"/>
    <property type="match status" value="1"/>
</dbReference>
<dbReference type="EMBL" id="JBHUCP010000014">
    <property type="protein sequence ID" value="MFD1531573.1"/>
    <property type="molecule type" value="Genomic_DNA"/>
</dbReference>
<keyword evidence="2" id="KW-0813">Transport</keyword>
<comment type="caution">
    <text evidence="9">The sequence shown here is derived from an EMBL/GenBank/DDBJ whole genome shotgun (WGS) entry which is preliminary data.</text>
</comment>
<keyword evidence="4 8" id="KW-0812">Transmembrane</keyword>
<feature type="compositionally biased region" description="Low complexity" evidence="7">
    <location>
        <begin position="279"/>
        <end position="288"/>
    </location>
</feature>
<comment type="subcellular location">
    <subcellularLocation>
        <location evidence="1">Cell membrane</location>
        <topology evidence="1">Multi-pass membrane protein</topology>
    </subcellularLocation>
</comment>
<feature type="region of interest" description="Disordered" evidence="7">
    <location>
        <begin position="230"/>
        <end position="347"/>
    </location>
</feature>
<name>A0ABW4FLS0_9PSEU</name>
<keyword evidence="3" id="KW-1003">Cell membrane</keyword>
<feature type="transmembrane region" description="Helical" evidence="8">
    <location>
        <begin position="100"/>
        <end position="121"/>
    </location>
</feature>
<dbReference type="Proteomes" id="UP001597145">
    <property type="component" value="Unassembled WGS sequence"/>
</dbReference>